<feature type="region of interest" description="Disordered" evidence="1">
    <location>
        <begin position="1"/>
        <end position="51"/>
    </location>
</feature>
<evidence type="ECO:0000256" key="1">
    <source>
        <dbReference type="SAM" id="MobiDB-lite"/>
    </source>
</evidence>
<reference evidence="2" key="1">
    <citation type="submission" date="2021-02" db="EMBL/GenBank/DDBJ databases">
        <title>Psilocybe cubensis genome.</title>
        <authorList>
            <person name="Mckernan K.J."/>
            <person name="Crawford S."/>
            <person name="Trippe A."/>
            <person name="Kane L.T."/>
            <person name="Mclaughlin S."/>
        </authorList>
    </citation>
    <scope>NUCLEOTIDE SEQUENCE [LARGE SCALE GENOMIC DNA]</scope>
    <source>
        <strain evidence="2">MGC-MH-2018</strain>
    </source>
</reference>
<gene>
    <name evidence="2" type="ORF">JR316_012656</name>
</gene>
<dbReference type="AlphaFoldDB" id="A0A8H8CE76"/>
<evidence type="ECO:0000313" key="2">
    <source>
        <dbReference type="EMBL" id="KAG5162333.1"/>
    </source>
</evidence>
<organism evidence="2">
    <name type="scientific">Psilocybe cubensis</name>
    <name type="common">Psychedelic mushroom</name>
    <name type="synonym">Stropharia cubensis</name>
    <dbReference type="NCBI Taxonomy" id="181762"/>
    <lineage>
        <taxon>Eukaryota</taxon>
        <taxon>Fungi</taxon>
        <taxon>Dikarya</taxon>
        <taxon>Basidiomycota</taxon>
        <taxon>Agaricomycotina</taxon>
        <taxon>Agaricomycetes</taxon>
        <taxon>Agaricomycetidae</taxon>
        <taxon>Agaricales</taxon>
        <taxon>Agaricineae</taxon>
        <taxon>Strophariaceae</taxon>
        <taxon>Psilocybe</taxon>
    </lineage>
</organism>
<accession>A0A8H8CE76</accession>
<sequence length="110" mass="12116">MARKSKASLSRAKNLGKYAQKKHHSVSIEDIPEEDIQSSTPSPQSGPNVKSLAEYISDEGIITYNEDGSFTLQGFLDYFEEPSSSTLSDEDSDSESETIPPCPDGLKEWN</sequence>
<proteinExistence type="predicted"/>
<protein>
    <submittedName>
        <fullName evidence="2">Uncharacterized protein</fullName>
    </submittedName>
</protein>
<feature type="compositionally biased region" description="Polar residues" evidence="1">
    <location>
        <begin position="37"/>
        <end position="48"/>
    </location>
</feature>
<name>A0A8H8CE76_PSICU</name>
<feature type="region of interest" description="Disordered" evidence="1">
    <location>
        <begin position="81"/>
        <end position="110"/>
    </location>
</feature>
<comment type="caution">
    <text evidence="2">The sequence shown here is derived from an EMBL/GenBank/DDBJ whole genome shotgun (WGS) entry which is preliminary data.</text>
</comment>
<dbReference type="EMBL" id="JAFIQS010000019">
    <property type="protein sequence ID" value="KAG5162333.1"/>
    <property type="molecule type" value="Genomic_DNA"/>
</dbReference>